<dbReference type="PANTHER" id="PTHR11439:SF467">
    <property type="entry name" value="INTEGRASE CATALYTIC DOMAIN-CONTAINING PROTEIN"/>
    <property type="match status" value="1"/>
</dbReference>
<keyword evidence="1" id="KW-1133">Transmembrane helix</keyword>
<keyword evidence="1" id="KW-0472">Membrane</keyword>
<evidence type="ECO:0000313" key="3">
    <source>
        <dbReference type="Proteomes" id="UP000288805"/>
    </source>
</evidence>
<sequence>MKDLGPTKKILDIRIERDRASKKLYMSQKQYIEKVLERFNMSKAKVVSSPLASHFKLSSIHSPSTDKEKEDMRRVLYALVVGSLMYVMLKLTFGSRKLVLIGNTDSDMVGDVDNRMSTSGYLMTFLRGVVSRQSRLQKCVAFSTTEAEYIVVIEACKELLWMKCFIHKLGFKQQCYVVYCDNQNVIHLNKNSTFHARSKHIDVMYHWMRYALNDNLFELEKIHTDHNGSDMLTKSY</sequence>
<reference evidence="2 3" key="1">
    <citation type="journal article" date="2018" name="PLoS Genet.">
        <title>Population sequencing reveals clonal diversity and ancestral inbreeding in the grapevine cultivar Chardonnay.</title>
        <authorList>
            <person name="Roach M.J."/>
            <person name="Johnson D.L."/>
            <person name="Bohlmann J."/>
            <person name="van Vuuren H.J."/>
            <person name="Jones S.J."/>
            <person name="Pretorius I.S."/>
            <person name="Schmidt S.A."/>
            <person name="Borneman A.R."/>
        </authorList>
    </citation>
    <scope>NUCLEOTIDE SEQUENCE [LARGE SCALE GENOMIC DNA]</scope>
    <source>
        <strain evidence="3">cv. Chardonnay</strain>
        <tissue evidence="2">Leaf</tissue>
    </source>
</reference>
<protein>
    <submittedName>
        <fullName evidence="2">Retrovirus-related Pol polyprotein from transposon TNT 1-94</fullName>
    </submittedName>
</protein>
<keyword evidence="1" id="KW-0812">Transmembrane</keyword>
<dbReference type="Proteomes" id="UP000288805">
    <property type="component" value="Unassembled WGS sequence"/>
</dbReference>
<accession>A0A438JR85</accession>
<gene>
    <name evidence="2" type="primary">POLX_3600</name>
    <name evidence="2" type="ORF">CK203_015883</name>
</gene>
<dbReference type="PANTHER" id="PTHR11439">
    <property type="entry name" value="GAG-POL-RELATED RETROTRANSPOSON"/>
    <property type="match status" value="1"/>
</dbReference>
<dbReference type="EMBL" id="QGNW01000030">
    <property type="protein sequence ID" value="RVX11470.1"/>
    <property type="molecule type" value="Genomic_DNA"/>
</dbReference>
<comment type="caution">
    <text evidence="2">The sequence shown here is derived from an EMBL/GenBank/DDBJ whole genome shotgun (WGS) entry which is preliminary data.</text>
</comment>
<dbReference type="CDD" id="cd09272">
    <property type="entry name" value="RNase_HI_RT_Ty1"/>
    <property type="match status" value="1"/>
</dbReference>
<evidence type="ECO:0000256" key="1">
    <source>
        <dbReference type="SAM" id="Phobius"/>
    </source>
</evidence>
<evidence type="ECO:0000313" key="2">
    <source>
        <dbReference type="EMBL" id="RVX11470.1"/>
    </source>
</evidence>
<feature type="transmembrane region" description="Helical" evidence="1">
    <location>
        <begin position="75"/>
        <end position="93"/>
    </location>
</feature>
<dbReference type="AlphaFoldDB" id="A0A438JR85"/>
<name>A0A438JR85_VITVI</name>
<organism evidence="2 3">
    <name type="scientific">Vitis vinifera</name>
    <name type="common">Grape</name>
    <dbReference type="NCBI Taxonomy" id="29760"/>
    <lineage>
        <taxon>Eukaryota</taxon>
        <taxon>Viridiplantae</taxon>
        <taxon>Streptophyta</taxon>
        <taxon>Embryophyta</taxon>
        <taxon>Tracheophyta</taxon>
        <taxon>Spermatophyta</taxon>
        <taxon>Magnoliopsida</taxon>
        <taxon>eudicotyledons</taxon>
        <taxon>Gunneridae</taxon>
        <taxon>Pentapetalae</taxon>
        <taxon>rosids</taxon>
        <taxon>Vitales</taxon>
        <taxon>Vitaceae</taxon>
        <taxon>Viteae</taxon>
        <taxon>Vitis</taxon>
    </lineage>
</organism>
<proteinExistence type="predicted"/>